<keyword evidence="4 9" id="KW-0813">Transport</keyword>
<protein>
    <recommendedName>
        <fullName evidence="9">AP-1 complex subunit gamma</fullName>
    </recommendedName>
</protein>
<evidence type="ECO:0000256" key="6">
    <source>
        <dbReference type="ARBA" id="ARBA00023034"/>
    </source>
</evidence>
<dbReference type="Gene3D" id="1.25.10.10">
    <property type="entry name" value="Leucine-rich Repeat Variant"/>
    <property type="match status" value="1"/>
</dbReference>
<feature type="domain" description="GAE" evidence="10">
    <location>
        <begin position="695"/>
        <end position="810"/>
    </location>
</feature>
<evidence type="ECO:0000256" key="4">
    <source>
        <dbReference type="ARBA" id="ARBA00022448"/>
    </source>
</evidence>
<keyword evidence="6 9" id="KW-0333">Golgi apparatus</keyword>
<name>A0ABR2JJJ2_9EUKA</name>
<gene>
    <name evidence="11" type="ORF">M9Y10_004793</name>
</gene>
<dbReference type="EMBL" id="JAPFFF010000011">
    <property type="protein sequence ID" value="KAK8878030.1"/>
    <property type="molecule type" value="Genomic_DNA"/>
</dbReference>
<dbReference type="InterPro" id="IPR013041">
    <property type="entry name" value="Clathrin_app_Ig-like_sf"/>
</dbReference>
<sequence length="810" mass="89711">MSQPLDEFINAMRMADSIEQERFLMKTEEAHIRAYVRDGDPELRPRVVSKLVFLDMLGENLSWGQMEAITLMTHDRFSYKRVGYIGASVILDENAELSVLVTQTLLHDLQSPDPNIQCLALTFIANCGSAEVTRSVASEVQKLVGSRYSIVMKRAGMAIVRIVRKNPDLTDSFKNTVQRLLNQNSHGVIISGMNLVIAMIENEPKLVQTWSQFSIPFTKILKNLSNSRGSREFNYGLFNDPMMLIKTLQALALLRKGSDELDGILQSIISSAETRRNTGRAVLYQALDTIVTVSTKPSLRGLAFNQVGRLLSMRDPNVLYSALSSFARVLNLEQSMINRGSVDSMALQRYKMQIVQCLNHNDPSVRRRALDVISALIDEQNVETLVPEILAYVKLADAEFRTELISKIYTASQRFAPTAEWNFNTVHHILIESGNYVSSDIISSFCELISKSPDLQGHAVNKLRESLSLYGDNQSLIQVSAFVLGEFCKEDKDGLISAPFKSIINLPQTTVETKLYIITALAKLALRLNTIQDTVNFLNEVSESNDLEVQQRAGEMARLLMSPNISSLVLMPIVNSEAVSEERTANIINNNANSSQSLLDIGPTADSNKGEDDLLLSMIDDSSLVPQKTETKAANNSSMKDELLDLIDSPQPKATPSNPALDDLLGSSIQQVHSNAAPASTAAALNSNNNAEIPKPAGSIDIMNKNDFVIFGQVQPNPQNPKQYALRLLYYNKGNTQLSSLKTEFRISPSWQIQAQPLDSQVMKPKGSQPTTQIVFLNNLANAPFNLQIKVSYYFGSQPLSENGVITSLQ</sequence>
<keyword evidence="7 9" id="KW-0472">Membrane</keyword>
<dbReference type="InterPro" id="IPR008153">
    <property type="entry name" value="GAE_dom"/>
</dbReference>
<keyword evidence="8 9" id="KW-0968">Cytoplasmic vesicle</keyword>
<comment type="subcellular location">
    <subcellularLocation>
        <location evidence="1">Cytoplasmic vesicle membrane</location>
    </subcellularLocation>
    <subcellularLocation>
        <location evidence="2">Golgi apparatus</location>
    </subcellularLocation>
</comment>
<evidence type="ECO:0000256" key="3">
    <source>
        <dbReference type="ARBA" id="ARBA00006613"/>
    </source>
</evidence>
<proteinExistence type="inferred from homology"/>
<dbReference type="InterPro" id="IPR050840">
    <property type="entry name" value="Adaptor_Complx_Large_Subunit"/>
</dbReference>
<dbReference type="PROSITE" id="PS50180">
    <property type="entry name" value="GAE"/>
    <property type="match status" value="1"/>
</dbReference>
<comment type="caution">
    <text evidence="11">The sequence shown here is derived from an EMBL/GenBank/DDBJ whole genome shotgun (WGS) entry which is preliminary data.</text>
</comment>
<dbReference type="InterPro" id="IPR002553">
    <property type="entry name" value="Clathrin/coatomer_adapt-like_N"/>
</dbReference>
<dbReference type="InterPro" id="IPR008152">
    <property type="entry name" value="Clathrin_a/b/g-adaptin_app_Ig"/>
</dbReference>
<dbReference type="SMART" id="SM00809">
    <property type="entry name" value="Alpha_adaptinC2"/>
    <property type="match status" value="1"/>
</dbReference>
<dbReference type="SUPFAM" id="SSF48371">
    <property type="entry name" value="ARM repeat"/>
    <property type="match status" value="1"/>
</dbReference>
<dbReference type="Gene3D" id="2.60.40.1230">
    <property type="match status" value="1"/>
</dbReference>
<dbReference type="Pfam" id="PF01602">
    <property type="entry name" value="Adaptin_N"/>
    <property type="match status" value="1"/>
</dbReference>
<dbReference type="Pfam" id="PF02883">
    <property type="entry name" value="Alpha_adaptinC2"/>
    <property type="match status" value="1"/>
</dbReference>
<organism evidence="11 12">
    <name type="scientific">Tritrichomonas musculus</name>
    <dbReference type="NCBI Taxonomy" id="1915356"/>
    <lineage>
        <taxon>Eukaryota</taxon>
        <taxon>Metamonada</taxon>
        <taxon>Parabasalia</taxon>
        <taxon>Tritrichomonadida</taxon>
        <taxon>Tritrichomonadidae</taxon>
        <taxon>Tritrichomonas</taxon>
    </lineage>
</organism>
<dbReference type="Proteomes" id="UP001470230">
    <property type="component" value="Unassembled WGS sequence"/>
</dbReference>
<dbReference type="PIRSF" id="PIRSF037094">
    <property type="entry name" value="AP1_complex_gamma"/>
    <property type="match status" value="1"/>
</dbReference>
<evidence type="ECO:0000256" key="1">
    <source>
        <dbReference type="ARBA" id="ARBA00004156"/>
    </source>
</evidence>
<evidence type="ECO:0000256" key="8">
    <source>
        <dbReference type="ARBA" id="ARBA00023329"/>
    </source>
</evidence>
<dbReference type="InterPro" id="IPR011989">
    <property type="entry name" value="ARM-like"/>
</dbReference>
<accession>A0ABR2JJJ2</accession>
<keyword evidence="5 9" id="KW-0653">Protein transport</keyword>
<evidence type="ECO:0000256" key="5">
    <source>
        <dbReference type="ARBA" id="ARBA00022927"/>
    </source>
</evidence>
<evidence type="ECO:0000256" key="9">
    <source>
        <dbReference type="PIRNR" id="PIRNR037094"/>
    </source>
</evidence>
<reference evidence="11 12" key="1">
    <citation type="submission" date="2024-04" db="EMBL/GenBank/DDBJ databases">
        <title>Tritrichomonas musculus Genome.</title>
        <authorList>
            <person name="Alves-Ferreira E."/>
            <person name="Grigg M."/>
            <person name="Lorenzi H."/>
            <person name="Galac M."/>
        </authorList>
    </citation>
    <scope>NUCLEOTIDE SEQUENCE [LARGE SCALE GENOMIC DNA]</scope>
    <source>
        <strain evidence="11 12">EAF2021</strain>
    </source>
</reference>
<evidence type="ECO:0000313" key="12">
    <source>
        <dbReference type="Proteomes" id="UP001470230"/>
    </source>
</evidence>
<dbReference type="InterPro" id="IPR016024">
    <property type="entry name" value="ARM-type_fold"/>
</dbReference>
<dbReference type="InterPro" id="IPR017107">
    <property type="entry name" value="AP1_complex_gsu"/>
</dbReference>
<dbReference type="PANTHER" id="PTHR22780">
    <property type="entry name" value="ADAPTIN, ALPHA/GAMMA/EPSILON"/>
    <property type="match status" value="1"/>
</dbReference>
<comment type="similarity">
    <text evidence="3 9">Belongs to the adaptor complexes large subunit family.</text>
</comment>
<evidence type="ECO:0000256" key="2">
    <source>
        <dbReference type="ARBA" id="ARBA00004555"/>
    </source>
</evidence>
<evidence type="ECO:0000259" key="10">
    <source>
        <dbReference type="PROSITE" id="PS50180"/>
    </source>
</evidence>
<evidence type="ECO:0000313" key="11">
    <source>
        <dbReference type="EMBL" id="KAK8878030.1"/>
    </source>
</evidence>
<keyword evidence="12" id="KW-1185">Reference proteome</keyword>
<evidence type="ECO:0000256" key="7">
    <source>
        <dbReference type="ARBA" id="ARBA00023136"/>
    </source>
</evidence>
<dbReference type="SUPFAM" id="SSF49348">
    <property type="entry name" value="Clathrin adaptor appendage domain"/>
    <property type="match status" value="1"/>
</dbReference>